<dbReference type="Proteomes" id="UP000324308">
    <property type="component" value="Chromosome"/>
</dbReference>
<sequence>MVQSGAADVDVYLAEVPDDRTAVLTRLRELCRAELQGFTEVMAYGMPAYERGGVAEVAFASRKQYISVHLMRPDVRDALAERLVGRDMGKSCLCFLLRATAVSPGAVC</sequence>
<keyword evidence="3" id="KW-1185">Reference proteome</keyword>
<evidence type="ECO:0000313" key="3">
    <source>
        <dbReference type="Proteomes" id="UP000324308"/>
    </source>
</evidence>
<gene>
    <name evidence="2" type="ORF">F3L20_27595</name>
</gene>
<dbReference type="Pfam" id="PF08818">
    <property type="entry name" value="DUF1801"/>
    <property type="match status" value="1"/>
</dbReference>
<dbReference type="SUPFAM" id="SSF159888">
    <property type="entry name" value="YdhG-like"/>
    <property type="match status" value="1"/>
</dbReference>
<reference evidence="2 3" key="1">
    <citation type="submission" date="2019-09" db="EMBL/GenBank/DDBJ databases">
        <title>Draft genome sequence of the Ebosin-producing strain Streptomyces sp. 139.</title>
        <authorList>
            <person name="Ai L."/>
            <person name="Geng M."/>
            <person name="Ma M."/>
            <person name="Bai L."/>
        </authorList>
    </citation>
    <scope>NUCLEOTIDE SEQUENCE [LARGE SCALE GENOMIC DNA]</scope>
    <source>
        <strain evidence="2 3">139</strain>
    </source>
</reference>
<dbReference type="Gene3D" id="3.90.1150.200">
    <property type="match status" value="1"/>
</dbReference>
<name>A0ABX5ZWS9_STRTE</name>
<dbReference type="InterPro" id="IPR014922">
    <property type="entry name" value="YdhG-like"/>
</dbReference>
<organism evidence="2 3">
    <name type="scientific">Streptomyces tendae</name>
    <dbReference type="NCBI Taxonomy" id="1932"/>
    <lineage>
        <taxon>Bacteria</taxon>
        <taxon>Bacillati</taxon>
        <taxon>Actinomycetota</taxon>
        <taxon>Actinomycetes</taxon>
        <taxon>Kitasatosporales</taxon>
        <taxon>Streptomycetaceae</taxon>
        <taxon>Streptomyces</taxon>
    </lineage>
</organism>
<evidence type="ECO:0000313" key="2">
    <source>
        <dbReference type="EMBL" id="QER89129.1"/>
    </source>
</evidence>
<protein>
    <submittedName>
        <fullName evidence="2">DUF1801 domain-containing protein</fullName>
    </submittedName>
</protein>
<dbReference type="EMBL" id="CP043959">
    <property type="protein sequence ID" value="QER89129.1"/>
    <property type="molecule type" value="Genomic_DNA"/>
</dbReference>
<accession>A0ABX5ZWS9</accession>
<dbReference type="RefSeq" id="WP_150156625.1">
    <property type="nucleotide sequence ID" value="NZ_CP043959.1"/>
</dbReference>
<evidence type="ECO:0000259" key="1">
    <source>
        <dbReference type="Pfam" id="PF08818"/>
    </source>
</evidence>
<proteinExistence type="predicted"/>
<feature type="domain" description="YdhG-like" evidence="1">
    <location>
        <begin position="21"/>
        <end position="95"/>
    </location>
</feature>